<evidence type="ECO:0000313" key="2">
    <source>
        <dbReference type="Proteomes" id="UP000272942"/>
    </source>
</evidence>
<name>A0A3P8G934_9TREM</name>
<dbReference type="AlphaFoldDB" id="A0A3P8G934"/>
<reference evidence="1 2" key="1">
    <citation type="submission" date="2018-11" db="EMBL/GenBank/DDBJ databases">
        <authorList>
            <consortium name="Pathogen Informatics"/>
        </authorList>
    </citation>
    <scope>NUCLEOTIDE SEQUENCE [LARGE SCALE GENOMIC DNA]</scope>
    <source>
        <strain evidence="1 2">Egypt</strain>
    </source>
</reference>
<dbReference type="OrthoDB" id="6230050at2759"/>
<accession>A0A3P8G934</accession>
<dbReference type="EMBL" id="UZAN01043709">
    <property type="protein sequence ID" value="VDP79061.1"/>
    <property type="molecule type" value="Genomic_DNA"/>
</dbReference>
<sequence length="122" mass="13333">MTLRDWDDVAEPLASYVENYDLKIVCAEIEIPSEYCQSNGGPLASKYFLAALNQTQVGPASRVWRIPTSGLLYGALIILDPENTKVDPVDQAFSGAFKIAIARGENKTNKKSSDEALLLQAL</sequence>
<gene>
    <name evidence="1" type="ORF">ECPE_LOCUS6689</name>
</gene>
<evidence type="ECO:0000313" key="1">
    <source>
        <dbReference type="EMBL" id="VDP79061.1"/>
    </source>
</evidence>
<organism evidence="1 2">
    <name type="scientific">Echinostoma caproni</name>
    <dbReference type="NCBI Taxonomy" id="27848"/>
    <lineage>
        <taxon>Eukaryota</taxon>
        <taxon>Metazoa</taxon>
        <taxon>Spiralia</taxon>
        <taxon>Lophotrochozoa</taxon>
        <taxon>Platyhelminthes</taxon>
        <taxon>Trematoda</taxon>
        <taxon>Digenea</taxon>
        <taxon>Plagiorchiida</taxon>
        <taxon>Echinostomata</taxon>
        <taxon>Echinostomatoidea</taxon>
        <taxon>Echinostomatidae</taxon>
        <taxon>Echinostoma</taxon>
    </lineage>
</organism>
<keyword evidence="2" id="KW-1185">Reference proteome</keyword>
<dbReference type="Proteomes" id="UP000272942">
    <property type="component" value="Unassembled WGS sequence"/>
</dbReference>
<protein>
    <submittedName>
        <fullName evidence="1">Uncharacterized protein</fullName>
    </submittedName>
</protein>
<proteinExistence type="predicted"/>